<dbReference type="Gene3D" id="2.40.50.140">
    <property type="entry name" value="Nucleic acid-binding proteins"/>
    <property type="match status" value="4"/>
</dbReference>
<dbReference type="Pfam" id="PF16900">
    <property type="entry name" value="REPA_OB_2"/>
    <property type="match status" value="1"/>
</dbReference>
<evidence type="ECO:0000259" key="11">
    <source>
        <dbReference type="Pfam" id="PF04057"/>
    </source>
</evidence>
<protein>
    <recommendedName>
        <fullName evidence="16">Replication protein A subunit</fullName>
    </recommendedName>
</protein>
<dbReference type="InterPro" id="IPR004365">
    <property type="entry name" value="NA-bd_OB_tRNA"/>
</dbReference>
<comment type="caution">
    <text evidence="14">The sequence shown here is derived from an EMBL/GenBank/DDBJ whole genome shotgun (WGS) entry which is preliminary data.</text>
</comment>
<evidence type="ECO:0000256" key="9">
    <source>
        <dbReference type="SAM" id="MobiDB-lite"/>
    </source>
</evidence>
<sequence>MSSFQLSTGCCAHLPLSSYDDDPNWKEEYVVQFLSVKKVVRANTERYRLIISDGMHFIQGMLATQCNSLVETENIQDFAVAVIEKWTSNTVQNRRLVILLSVRVLGNPNEKIGEPRSLDDASGGIAVGITSVLTSSRGGTSAEQPHHPHFDNQPGSEDTTRSLTTIPINDLNPYENNWTIKARVVRKSDIKSWSKDTSEGKLFSMTFLDQSGKIKATAFNTVADELFSRLEEGRVYYVSKARVKLANKTYSKHDYELMLERSTEIEECNDSSATSVPNFTFVPLNQLEGLEKDVLCDVIGIVQEISCISDVTTRQSDRTIKKVNLSLVDDTGCSVQVTLWGNQAESFRASQKSVLAFKGVKAFLSLLQPQLEWKLSLQSRNANLTSGPTAGFNRAEALSLCQIRELGLGTREGPKYFSVQGTILHTRSENLYYPACTGPNCLKKMTLEGDIWHCDKCDNKSKAPDYRYFLSVGVADWSDKAWLRGNNEVGIVIFGMTANQLHDIKMQDENRFDDTIHQASCRTYNFSCRTKKDTLDDRERVRYEVTRVDPVNYREEASFLLELLRKPQWGA</sequence>
<dbReference type="InterPro" id="IPR013955">
    <property type="entry name" value="Rep_factor-A_C"/>
</dbReference>
<feature type="domain" description="OB" evidence="10">
    <location>
        <begin position="178"/>
        <end position="259"/>
    </location>
</feature>
<dbReference type="GO" id="GO:0003677">
    <property type="term" value="F:DNA binding"/>
    <property type="evidence" value="ECO:0007669"/>
    <property type="project" value="UniProtKB-KW"/>
</dbReference>
<feature type="domain" description="Replication factor A C-terminal" evidence="12">
    <location>
        <begin position="416"/>
        <end position="560"/>
    </location>
</feature>
<proteinExistence type="inferred from homology"/>
<dbReference type="Pfam" id="PF04057">
    <property type="entry name" value="Rep-A_N"/>
    <property type="match status" value="1"/>
</dbReference>
<comment type="similarity">
    <text evidence="2">Belongs to the replication factor A protein 1 family.</text>
</comment>
<feature type="region of interest" description="Disordered" evidence="9">
    <location>
        <begin position="135"/>
        <end position="163"/>
    </location>
</feature>
<evidence type="ECO:0008006" key="16">
    <source>
        <dbReference type="Google" id="ProtNLM"/>
    </source>
</evidence>
<evidence type="ECO:0000256" key="3">
    <source>
        <dbReference type="ARBA" id="ARBA00022705"/>
    </source>
</evidence>
<feature type="domain" description="Replication factor-A protein 1 N-terminal" evidence="11">
    <location>
        <begin position="28"/>
        <end position="105"/>
    </location>
</feature>
<dbReference type="AlphaFoldDB" id="A0A8H5G4W5"/>
<dbReference type="GO" id="GO:0005634">
    <property type="term" value="C:nucleus"/>
    <property type="evidence" value="ECO:0007669"/>
    <property type="project" value="UniProtKB-SubCell"/>
</dbReference>
<comment type="subcellular location">
    <subcellularLocation>
        <location evidence="1">Nucleus</location>
    </subcellularLocation>
</comment>
<feature type="domain" description="Replication protein A OB" evidence="13">
    <location>
        <begin position="284"/>
        <end position="361"/>
    </location>
</feature>
<evidence type="ECO:0000256" key="4">
    <source>
        <dbReference type="ARBA" id="ARBA00022723"/>
    </source>
</evidence>
<dbReference type="CDD" id="cd04474">
    <property type="entry name" value="RPA1_DBD_A"/>
    <property type="match status" value="1"/>
</dbReference>
<evidence type="ECO:0000313" key="14">
    <source>
        <dbReference type="EMBL" id="KAF5358398.1"/>
    </source>
</evidence>
<keyword evidence="15" id="KW-1185">Reference proteome</keyword>
<dbReference type="PANTHER" id="PTHR47165:SF4">
    <property type="entry name" value="OS03G0429900 PROTEIN"/>
    <property type="match status" value="1"/>
</dbReference>
<dbReference type="Pfam" id="PF08646">
    <property type="entry name" value="Rep_fac-A_C"/>
    <property type="match status" value="1"/>
</dbReference>
<dbReference type="Pfam" id="PF01336">
    <property type="entry name" value="tRNA_anti-codon"/>
    <property type="match status" value="1"/>
</dbReference>
<dbReference type="SUPFAM" id="SSF50249">
    <property type="entry name" value="Nucleic acid-binding proteins"/>
    <property type="match status" value="4"/>
</dbReference>
<organism evidence="14 15">
    <name type="scientific">Leucocoprinus leucothites</name>
    <dbReference type="NCBI Taxonomy" id="201217"/>
    <lineage>
        <taxon>Eukaryota</taxon>
        <taxon>Fungi</taxon>
        <taxon>Dikarya</taxon>
        <taxon>Basidiomycota</taxon>
        <taxon>Agaricomycotina</taxon>
        <taxon>Agaricomycetes</taxon>
        <taxon>Agaricomycetidae</taxon>
        <taxon>Agaricales</taxon>
        <taxon>Agaricineae</taxon>
        <taxon>Agaricaceae</taxon>
        <taxon>Leucocoprinus</taxon>
    </lineage>
</organism>
<evidence type="ECO:0000313" key="15">
    <source>
        <dbReference type="Proteomes" id="UP000559027"/>
    </source>
</evidence>
<dbReference type="CDD" id="cd04476">
    <property type="entry name" value="RPA1_DBD_C"/>
    <property type="match status" value="1"/>
</dbReference>
<keyword evidence="5" id="KW-0863">Zinc-finger</keyword>
<gene>
    <name evidence="14" type="ORF">D9756_001441</name>
</gene>
<keyword evidence="7" id="KW-0238">DNA-binding</keyword>
<dbReference type="Proteomes" id="UP000559027">
    <property type="component" value="Unassembled WGS sequence"/>
</dbReference>
<dbReference type="InterPro" id="IPR047192">
    <property type="entry name" value="Euk_RPA1_DBD_C"/>
</dbReference>
<evidence type="ECO:0000256" key="6">
    <source>
        <dbReference type="ARBA" id="ARBA00022833"/>
    </source>
</evidence>
<evidence type="ECO:0000259" key="12">
    <source>
        <dbReference type="Pfam" id="PF08646"/>
    </source>
</evidence>
<dbReference type="InterPro" id="IPR012340">
    <property type="entry name" value="NA-bd_OB-fold"/>
</dbReference>
<accession>A0A8H5G4W5</accession>
<dbReference type="OrthoDB" id="1751331at2759"/>
<feature type="compositionally biased region" description="Polar residues" evidence="9">
    <location>
        <begin position="153"/>
        <end position="163"/>
    </location>
</feature>
<dbReference type="CDD" id="cd04475">
    <property type="entry name" value="RPA1_DBD_B"/>
    <property type="match status" value="1"/>
</dbReference>
<evidence type="ECO:0000256" key="8">
    <source>
        <dbReference type="ARBA" id="ARBA00023242"/>
    </source>
</evidence>
<evidence type="ECO:0000256" key="7">
    <source>
        <dbReference type="ARBA" id="ARBA00023125"/>
    </source>
</evidence>
<name>A0A8H5G4W5_9AGAR</name>
<keyword evidence="6" id="KW-0862">Zinc</keyword>
<dbReference type="GO" id="GO:0006260">
    <property type="term" value="P:DNA replication"/>
    <property type="evidence" value="ECO:0007669"/>
    <property type="project" value="UniProtKB-KW"/>
</dbReference>
<dbReference type="CDD" id="cd04477">
    <property type="entry name" value="RPA1N"/>
    <property type="match status" value="1"/>
</dbReference>
<dbReference type="FunFam" id="2.40.50.140:FF:000041">
    <property type="entry name" value="Replication protein A subunit"/>
    <property type="match status" value="1"/>
</dbReference>
<evidence type="ECO:0000259" key="13">
    <source>
        <dbReference type="Pfam" id="PF16900"/>
    </source>
</evidence>
<dbReference type="FunFam" id="2.40.50.140:FF:000090">
    <property type="entry name" value="Replication protein A subunit"/>
    <property type="match status" value="1"/>
</dbReference>
<dbReference type="GO" id="GO:0008270">
    <property type="term" value="F:zinc ion binding"/>
    <property type="evidence" value="ECO:0007669"/>
    <property type="project" value="UniProtKB-KW"/>
</dbReference>
<evidence type="ECO:0000256" key="1">
    <source>
        <dbReference type="ARBA" id="ARBA00004123"/>
    </source>
</evidence>
<evidence type="ECO:0000256" key="5">
    <source>
        <dbReference type="ARBA" id="ARBA00022771"/>
    </source>
</evidence>
<keyword evidence="8" id="KW-0539">Nucleus</keyword>
<dbReference type="EMBL" id="JAACJO010000005">
    <property type="protein sequence ID" value="KAF5358398.1"/>
    <property type="molecule type" value="Genomic_DNA"/>
</dbReference>
<dbReference type="PANTHER" id="PTHR47165">
    <property type="entry name" value="OS03G0429900 PROTEIN"/>
    <property type="match status" value="1"/>
</dbReference>
<evidence type="ECO:0000256" key="2">
    <source>
        <dbReference type="ARBA" id="ARBA00005690"/>
    </source>
</evidence>
<evidence type="ECO:0000259" key="10">
    <source>
        <dbReference type="Pfam" id="PF01336"/>
    </source>
</evidence>
<reference evidence="14 15" key="1">
    <citation type="journal article" date="2020" name="ISME J.">
        <title>Uncovering the hidden diversity of litter-decomposition mechanisms in mushroom-forming fungi.</title>
        <authorList>
            <person name="Floudas D."/>
            <person name="Bentzer J."/>
            <person name="Ahren D."/>
            <person name="Johansson T."/>
            <person name="Persson P."/>
            <person name="Tunlid A."/>
        </authorList>
    </citation>
    <scope>NUCLEOTIDE SEQUENCE [LARGE SCALE GENOMIC DNA]</scope>
    <source>
        <strain evidence="14 15">CBS 146.42</strain>
    </source>
</reference>
<dbReference type="InterPro" id="IPR031657">
    <property type="entry name" value="REPA_OB_2"/>
</dbReference>
<dbReference type="InterPro" id="IPR007199">
    <property type="entry name" value="Rep_factor-A_N"/>
</dbReference>
<keyword evidence="3" id="KW-0235">DNA replication</keyword>
<keyword evidence="4" id="KW-0479">Metal-binding</keyword>